<organism evidence="2 3">
    <name type="scientific">Giardia duodenalis assemblage B</name>
    <dbReference type="NCBI Taxonomy" id="1394984"/>
    <lineage>
        <taxon>Eukaryota</taxon>
        <taxon>Metamonada</taxon>
        <taxon>Diplomonadida</taxon>
        <taxon>Hexamitidae</taxon>
        <taxon>Giardiinae</taxon>
        <taxon>Giardia</taxon>
    </lineage>
</organism>
<accession>A0A132NZU8</accession>
<dbReference type="GO" id="GO:0005634">
    <property type="term" value="C:nucleus"/>
    <property type="evidence" value="ECO:0007669"/>
    <property type="project" value="TreeGrafter"/>
</dbReference>
<dbReference type="AlphaFoldDB" id="A0A132NZU8"/>
<proteinExistence type="predicted"/>
<feature type="compositionally biased region" description="Basic and acidic residues" evidence="1">
    <location>
        <begin position="203"/>
        <end position="215"/>
    </location>
</feature>
<dbReference type="OrthoDB" id="1929311at2759"/>
<feature type="compositionally biased region" description="Polar residues" evidence="1">
    <location>
        <begin position="1"/>
        <end position="14"/>
    </location>
</feature>
<name>A0A132NZU8_GIAIN</name>
<dbReference type="Proteomes" id="UP000070089">
    <property type="component" value="Unassembled WGS sequence"/>
</dbReference>
<reference evidence="2 3" key="1">
    <citation type="journal article" date="2015" name="Mol. Biochem. Parasitol.">
        <title>Identification of polymorphic genes for use in assemblage B genotyping assays through comparative genomics of multiple assemblage B Giardia duodenalis isolates.</title>
        <authorList>
            <person name="Wielinga C."/>
            <person name="Thompson R.C."/>
            <person name="Monis P."/>
            <person name="Ryan U."/>
        </authorList>
    </citation>
    <scope>NUCLEOTIDE SEQUENCE [LARGE SCALE GENOMIC DNA]</scope>
    <source>
        <strain evidence="2 3">BAH15c1</strain>
    </source>
</reference>
<dbReference type="VEuPathDB" id="GiardiaDB:QR46_0307"/>
<feature type="region of interest" description="Disordered" evidence="1">
    <location>
        <begin position="191"/>
        <end position="221"/>
    </location>
</feature>
<dbReference type="EMBL" id="JXTI01000005">
    <property type="protein sequence ID" value="KWX15587.1"/>
    <property type="molecule type" value="Genomic_DNA"/>
</dbReference>
<dbReference type="Pfam" id="PF14617">
    <property type="entry name" value="CMS1"/>
    <property type="match status" value="1"/>
</dbReference>
<dbReference type="PANTHER" id="PTHR24030">
    <property type="entry name" value="PROTEIN CMSS1"/>
    <property type="match status" value="1"/>
</dbReference>
<evidence type="ECO:0000256" key="1">
    <source>
        <dbReference type="SAM" id="MobiDB-lite"/>
    </source>
</evidence>
<sequence length="352" mass="40176">MSQSSTGDADTCSSGVDYDQNTTENQEQEEYPLVKPAFVNPLTEKRRLKRQEFSRHAIETAINNGWRPKDNYYIDPTFSAAEHLNNLFKTNIYTKANCTMIRYKKAITLPIRLRELLARVDGYEKMDIIGRRLTNFRDAIEYWAKITLPRLTPEEQERILELRHTNIKKLDEDIDGDHIAEPARKRLEASKHKILDADSDDGDGGKDTESKEVQKVEGNTPFGTPGLVTPVVLVLTSSAYRICDMGSVMKDFGGVSLFFARHQPLPAMVNQIRRGSLLYDSCRVAIGSPGRILKLIESNCFNLHLLTTVILDVGYIDKKNRTPFEYDDIRADLLTLYENHIVHCKNVHFLLL</sequence>
<gene>
    <name evidence="2" type="ORF">QR46_0307</name>
</gene>
<protein>
    <submittedName>
        <fullName evidence="2">Uncharacterized protein</fullName>
    </submittedName>
</protein>
<comment type="caution">
    <text evidence="2">The sequence shown here is derived from an EMBL/GenBank/DDBJ whole genome shotgun (WGS) entry which is preliminary data.</text>
</comment>
<feature type="region of interest" description="Disordered" evidence="1">
    <location>
        <begin position="1"/>
        <end position="31"/>
    </location>
</feature>
<dbReference type="GO" id="GO:0030686">
    <property type="term" value="C:90S preribosome"/>
    <property type="evidence" value="ECO:0007669"/>
    <property type="project" value="TreeGrafter"/>
</dbReference>
<evidence type="ECO:0000313" key="3">
    <source>
        <dbReference type="Proteomes" id="UP000070089"/>
    </source>
</evidence>
<dbReference type="PANTHER" id="PTHR24030:SF0">
    <property type="entry name" value="PROTEIN CMSS1"/>
    <property type="match status" value="1"/>
</dbReference>
<dbReference type="InterPro" id="IPR032704">
    <property type="entry name" value="Cms1"/>
</dbReference>
<evidence type="ECO:0000313" key="2">
    <source>
        <dbReference type="EMBL" id="KWX15587.1"/>
    </source>
</evidence>